<dbReference type="PROSITE" id="PS00174">
    <property type="entry name" value="P_GLUCOSE_ISOMERASE_2"/>
    <property type="match status" value="1"/>
</dbReference>
<protein>
    <recommendedName>
        <fullName evidence="7">Glucose-6-phosphate isomerase</fullName>
        <shortName evidence="7">GPI</shortName>
        <ecNumber evidence="7">5.3.1.9</ecNumber>
    </recommendedName>
    <alternativeName>
        <fullName evidence="7">Phosphoglucose isomerase</fullName>
        <shortName evidence="7">PGI</shortName>
    </alternativeName>
    <alternativeName>
        <fullName evidence="7">Phosphohexose isomerase</fullName>
        <shortName evidence="7">PHI</shortName>
    </alternativeName>
</protein>
<dbReference type="EC" id="5.3.1.9" evidence="7"/>
<dbReference type="InterPro" id="IPR035476">
    <property type="entry name" value="SIS_PGI_1"/>
</dbReference>
<dbReference type="PROSITE" id="PS51463">
    <property type="entry name" value="P_GLUCOSE_ISOMERASE_3"/>
    <property type="match status" value="1"/>
</dbReference>
<evidence type="ECO:0000313" key="9">
    <source>
        <dbReference type="EMBL" id="UVD81686.1"/>
    </source>
</evidence>
<dbReference type="EMBL" id="CP102734">
    <property type="protein sequence ID" value="UVD81686.1"/>
    <property type="molecule type" value="Genomic_DNA"/>
</dbReference>
<keyword evidence="7" id="KW-0963">Cytoplasm</keyword>
<comment type="catalytic activity">
    <reaction evidence="6 7 8">
        <text>alpha-D-glucose 6-phosphate = beta-D-fructose 6-phosphate</text>
        <dbReference type="Rhea" id="RHEA:11816"/>
        <dbReference type="ChEBI" id="CHEBI:57634"/>
        <dbReference type="ChEBI" id="CHEBI:58225"/>
        <dbReference type="EC" id="5.3.1.9"/>
    </reaction>
</comment>
<dbReference type="InterPro" id="IPR001672">
    <property type="entry name" value="G6P_Isomerase"/>
</dbReference>
<dbReference type="PROSITE" id="PS00765">
    <property type="entry name" value="P_GLUCOSE_ISOMERASE_1"/>
    <property type="match status" value="1"/>
</dbReference>
<name>A0ABY5R8P4_9MOLU</name>
<dbReference type="SUPFAM" id="SSF53697">
    <property type="entry name" value="SIS domain"/>
    <property type="match status" value="1"/>
</dbReference>
<keyword evidence="4 7" id="KW-0324">Glycolysis</keyword>
<evidence type="ECO:0000256" key="2">
    <source>
        <dbReference type="ARBA" id="ARBA00006604"/>
    </source>
</evidence>
<dbReference type="Gene3D" id="3.40.50.10490">
    <property type="entry name" value="Glucose-6-phosphate isomerase like protein, domain 1"/>
    <property type="match status" value="2"/>
</dbReference>
<dbReference type="InterPro" id="IPR046348">
    <property type="entry name" value="SIS_dom_sf"/>
</dbReference>
<evidence type="ECO:0000256" key="5">
    <source>
        <dbReference type="ARBA" id="ARBA00023235"/>
    </source>
</evidence>
<dbReference type="RefSeq" id="WP_258210860.1">
    <property type="nucleotide sequence ID" value="NZ_CP102734.1"/>
</dbReference>
<dbReference type="InterPro" id="IPR018189">
    <property type="entry name" value="Phosphoglucose_isomerase_CS"/>
</dbReference>
<comment type="pathway">
    <text evidence="1 7 8">Carbohydrate degradation; glycolysis; D-glyceraldehyde 3-phosphate and glycerone phosphate from D-glucose: step 2/4.</text>
</comment>
<comment type="subcellular location">
    <subcellularLocation>
        <location evidence="7">Cytoplasm</location>
    </subcellularLocation>
</comment>
<dbReference type="PANTHER" id="PTHR11469:SF1">
    <property type="entry name" value="GLUCOSE-6-PHOSPHATE ISOMERASE"/>
    <property type="match status" value="1"/>
</dbReference>
<evidence type="ECO:0000256" key="8">
    <source>
        <dbReference type="RuleBase" id="RU000612"/>
    </source>
</evidence>
<sequence>MKKINLDLSKAVEENDILSFREKVSNIHLGLEEKTLVGSDFLGWKDLPKNHDKNEVKEIKKAAQFLFENKVEVLVVIGIGGSYLGARAAIDAIQGLYPLKEERKMQVIFAGNSISSSYLYQLIEYLKDKKFAINVVSKSGTTTEPAIAFRILKSLLEEKVGKDQARKLIFATTDKNRGALHTISVNEGYQRFVIADDIGGRFSVLSAVGLFPMACAGINIDNVLLGAQKANEVYGQNNLIDNDAYRYAVARYILGKKYPTEMLVSYEPNYAFFNEWWKQLFGESEGKEEKGILPTSAIFSTDLHSLGQFIQEGSKILFETVLTVKNVPHDIEILKDAENLDELNYLSGKTLHYVNNAAFKATQAAHVNEGKVPNIHIELEDSKEETFGWLVMLFERACAISAHLLGVNPFNQPGVEVYKNNMFKILGKPTK</sequence>
<comment type="pathway">
    <text evidence="7">Carbohydrate biosynthesis; gluconeogenesis.</text>
</comment>
<accession>A0ABY5R8P4</accession>
<dbReference type="Pfam" id="PF00342">
    <property type="entry name" value="PGI"/>
    <property type="match status" value="1"/>
</dbReference>
<comment type="similarity">
    <text evidence="2 7 8">Belongs to the GPI family.</text>
</comment>
<feature type="active site" description="Proton donor" evidence="7">
    <location>
        <position position="283"/>
    </location>
</feature>
<dbReference type="HAMAP" id="MF_00473">
    <property type="entry name" value="G6P_isomerase"/>
    <property type="match status" value="1"/>
</dbReference>
<dbReference type="PANTHER" id="PTHR11469">
    <property type="entry name" value="GLUCOSE-6-PHOSPHATE ISOMERASE"/>
    <property type="match status" value="1"/>
</dbReference>
<dbReference type="PRINTS" id="PR00662">
    <property type="entry name" value="G6PISOMERASE"/>
</dbReference>
<dbReference type="CDD" id="cd05015">
    <property type="entry name" value="SIS_PGI_1"/>
    <property type="match status" value="1"/>
</dbReference>
<reference evidence="9" key="1">
    <citation type="submission" date="2022-08" db="EMBL/GenBank/DDBJ databases">
        <title>Complete genome of Mycoplasma iguanae type strain 2327.</title>
        <authorList>
            <person name="Spergser J."/>
        </authorList>
    </citation>
    <scope>NUCLEOTIDE SEQUENCE</scope>
    <source>
        <strain evidence="9">2327</strain>
    </source>
</reference>
<dbReference type="NCBIfam" id="NF010697">
    <property type="entry name" value="PRK14097.1"/>
    <property type="match status" value="1"/>
</dbReference>
<evidence type="ECO:0000313" key="10">
    <source>
        <dbReference type="Proteomes" id="UP001059252"/>
    </source>
</evidence>
<evidence type="ECO:0000256" key="3">
    <source>
        <dbReference type="ARBA" id="ARBA00022432"/>
    </source>
</evidence>
<feature type="active site" evidence="7">
    <location>
        <position position="419"/>
    </location>
</feature>
<comment type="function">
    <text evidence="7">Catalyzes the reversible isomerization of glucose-6-phosphate to fructose-6-phosphate.</text>
</comment>
<evidence type="ECO:0000256" key="4">
    <source>
        <dbReference type="ARBA" id="ARBA00023152"/>
    </source>
</evidence>
<proteinExistence type="inferred from homology"/>
<keyword evidence="5 7" id="KW-0413">Isomerase</keyword>
<evidence type="ECO:0000256" key="6">
    <source>
        <dbReference type="ARBA" id="ARBA00029321"/>
    </source>
</evidence>
<keyword evidence="10" id="KW-1185">Reference proteome</keyword>
<evidence type="ECO:0000256" key="7">
    <source>
        <dbReference type="HAMAP-Rule" id="MF_00473"/>
    </source>
</evidence>
<dbReference type="Proteomes" id="UP001059252">
    <property type="component" value="Chromosome"/>
</dbReference>
<dbReference type="InterPro" id="IPR035482">
    <property type="entry name" value="SIS_PGI_2"/>
</dbReference>
<gene>
    <name evidence="7" type="primary">pgi</name>
    <name evidence="9" type="ORF">NV226_03100</name>
</gene>
<evidence type="ECO:0000256" key="1">
    <source>
        <dbReference type="ARBA" id="ARBA00004926"/>
    </source>
</evidence>
<dbReference type="GO" id="GO:0004347">
    <property type="term" value="F:glucose-6-phosphate isomerase activity"/>
    <property type="evidence" value="ECO:0007669"/>
    <property type="project" value="UniProtKB-EC"/>
</dbReference>
<organism evidence="9 10">
    <name type="scientific">Mycoplasma iguanae</name>
    <dbReference type="NCBI Taxonomy" id="292461"/>
    <lineage>
        <taxon>Bacteria</taxon>
        <taxon>Bacillati</taxon>
        <taxon>Mycoplasmatota</taxon>
        <taxon>Mollicutes</taxon>
        <taxon>Mycoplasmataceae</taxon>
        <taxon>Mycoplasma</taxon>
    </lineage>
</organism>
<keyword evidence="3 7" id="KW-0312">Gluconeogenesis</keyword>
<comment type="caution">
    <text evidence="7">Lacks conserved residue(s) required for the propagation of feature annotation.</text>
</comment>
<dbReference type="CDD" id="cd05016">
    <property type="entry name" value="SIS_PGI_2"/>
    <property type="match status" value="1"/>
</dbReference>